<feature type="transmembrane region" description="Helical" evidence="1">
    <location>
        <begin position="56"/>
        <end position="82"/>
    </location>
</feature>
<dbReference type="Proteomes" id="UP000325116">
    <property type="component" value="Unassembled WGS sequence"/>
</dbReference>
<dbReference type="RefSeq" id="WP_147758316.1">
    <property type="nucleotide sequence ID" value="NZ_SAXT01000004.1"/>
</dbReference>
<sequence>MERIIIKYLQLVIVSFIIRFLVLRFLLEFSIIKKFFYMSEMLPCVRNWNSRIKMIYYCEIFSFIQSLLIAFYFMVFCHFISLNELLKIFISFLLYFTFIIIEKLRFAITLTNYPTSLLLMDTFIYLFIGLLQFMAMGFILFN</sequence>
<keyword evidence="1" id="KW-0472">Membrane</keyword>
<evidence type="ECO:0000313" key="3">
    <source>
        <dbReference type="Proteomes" id="UP000325116"/>
    </source>
</evidence>
<name>A0A5C8CHG2_9SPIR</name>
<dbReference type="AlphaFoldDB" id="A0A5C8CHG2"/>
<keyword evidence="1" id="KW-1133">Transmembrane helix</keyword>
<dbReference type="EMBL" id="SAXT01000004">
    <property type="protein sequence ID" value="TXJ12376.1"/>
    <property type="molecule type" value="Genomic_DNA"/>
</dbReference>
<proteinExistence type="predicted"/>
<evidence type="ECO:0000313" key="2">
    <source>
        <dbReference type="EMBL" id="TXJ12376.1"/>
    </source>
</evidence>
<feature type="transmembrane region" description="Helical" evidence="1">
    <location>
        <begin position="6"/>
        <end position="27"/>
    </location>
</feature>
<organism evidence="2 3">
    <name type="scientific">Brachyspira aalborgi</name>
    <dbReference type="NCBI Taxonomy" id="29522"/>
    <lineage>
        <taxon>Bacteria</taxon>
        <taxon>Pseudomonadati</taxon>
        <taxon>Spirochaetota</taxon>
        <taxon>Spirochaetia</taxon>
        <taxon>Brachyspirales</taxon>
        <taxon>Brachyspiraceae</taxon>
        <taxon>Brachyspira</taxon>
    </lineage>
</organism>
<evidence type="ECO:0000256" key="1">
    <source>
        <dbReference type="SAM" id="Phobius"/>
    </source>
</evidence>
<gene>
    <name evidence="2" type="ORF">EPJ80_06220</name>
</gene>
<reference evidence="2 3" key="1">
    <citation type="journal article" date="1992" name="Lakartidningen">
        <title>[Penicillin V and not amoxicillin is the first choice preparation in acute otitis].</title>
        <authorList>
            <person name="Kamme C."/>
            <person name="Lundgren K."/>
            <person name="Prellner K."/>
        </authorList>
    </citation>
    <scope>NUCLEOTIDE SEQUENCE [LARGE SCALE GENOMIC DNA]</scope>
    <source>
        <strain evidence="2 3">W1</strain>
    </source>
</reference>
<feature type="transmembrane region" description="Helical" evidence="1">
    <location>
        <begin position="88"/>
        <end position="106"/>
    </location>
</feature>
<accession>A0A5C8CHG2</accession>
<feature type="transmembrane region" description="Helical" evidence="1">
    <location>
        <begin position="118"/>
        <end position="141"/>
    </location>
</feature>
<keyword evidence="1" id="KW-0812">Transmembrane</keyword>
<comment type="caution">
    <text evidence="2">The sequence shown here is derived from an EMBL/GenBank/DDBJ whole genome shotgun (WGS) entry which is preliminary data.</text>
</comment>
<protein>
    <submittedName>
        <fullName evidence="2">Uncharacterized protein</fullName>
    </submittedName>
</protein>